<gene>
    <name evidence="1" type="ORF">L1987_23887</name>
</gene>
<keyword evidence="2" id="KW-1185">Reference proteome</keyword>
<proteinExistence type="predicted"/>
<evidence type="ECO:0000313" key="1">
    <source>
        <dbReference type="EMBL" id="KAI3807949.1"/>
    </source>
</evidence>
<organism evidence="1 2">
    <name type="scientific">Smallanthus sonchifolius</name>
    <dbReference type="NCBI Taxonomy" id="185202"/>
    <lineage>
        <taxon>Eukaryota</taxon>
        <taxon>Viridiplantae</taxon>
        <taxon>Streptophyta</taxon>
        <taxon>Embryophyta</taxon>
        <taxon>Tracheophyta</taxon>
        <taxon>Spermatophyta</taxon>
        <taxon>Magnoliopsida</taxon>
        <taxon>eudicotyledons</taxon>
        <taxon>Gunneridae</taxon>
        <taxon>Pentapetalae</taxon>
        <taxon>asterids</taxon>
        <taxon>campanulids</taxon>
        <taxon>Asterales</taxon>
        <taxon>Asteraceae</taxon>
        <taxon>Asteroideae</taxon>
        <taxon>Heliantheae alliance</taxon>
        <taxon>Millerieae</taxon>
        <taxon>Smallanthus</taxon>
    </lineage>
</organism>
<comment type="caution">
    <text evidence="1">The sequence shown here is derived from an EMBL/GenBank/DDBJ whole genome shotgun (WGS) entry which is preliminary data.</text>
</comment>
<accession>A0ACB9IJ47</accession>
<dbReference type="EMBL" id="CM042025">
    <property type="protein sequence ID" value="KAI3807949.1"/>
    <property type="molecule type" value="Genomic_DNA"/>
</dbReference>
<evidence type="ECO:0000313" key="2">
    <source>
        <dbReference type="Proteomes" id="UP001056120"/>
    </source>
</evidence>
<name>A0ACB9IJ47_9ASTR</name>
<dbReference type="Proteomes" id="UP001056120">
    <property type="component" value="Linkage Group LG08"/>
</dbReference>
<reference evidence="2" key="1">
    <citation type="journal article" date="2022" name="Mol. Ecol. Resour.">
        <title>The genomes of chicory, endive, great burdock and yacon provide insights into Asteraceae palaeo-polyploidization history and plant inulin production.</title>
        <authorList>
            <person name="Fan W."/>
            <person name="Wang S."/>
            <person name="Wang H."/>
            <person name="Wang A."/>
            <person name="Jiang F."/>
            <person name="Liu H."/>
            <person name="Zhao H."/>
            <person name="Xu D."/>
            <person name="Zhang Y."/>
        </authorList>
    </citation>
    <scope>NUCLEOTIDE SEQUENCE [LARGE SCALE GENOMIC DNA]</scope>
    <source>
        <strain evidence="2">cv. Yunnan</strain>
    </source>
</reference>
<protein>
    <submittedName>
        <fullName evidence="1">Uncharacterized protein</fullName>
    </submittedName>
</protein>
<reference evidence="1 2" key="2">
    <citation type="journal article" date="2022" name="Mol. Ecol. Resour.">
        <title>The genomes of chicory, endive, great burdock and yacon provide insights into Asteraceae paleo-polyploidization history and plant inulin production.</title>
        <authorList>
            <person name="Fan W."/>
            <person name="Wang S."/>
            <person name="Wang H."/>
            <person name="Wang A."/>
            <person name="Jiang F."/>
            <person name="Liu H."/>
            <person name="Zhao H."/>
            <person name="Xu D."/>
            <person name="Zhang Y."/>
        </authorList>
    </citation>
    <scope>NUCLEOTIDE SEQUENCE [LARGE SCALE GENOMIC DNA]</scope>
    <source>
        <strain evidence="2">cv. Yunnan</strain>
        <tissue evidence="1">Leaves</tissue>
    </source>
</reference>
<sequence length="234" mass="25646">MNMCSAITRLARQKPRKTLPKLGRTIPNFRGARKGRVRIKKIRGNAHPNVLECSTTPAGGPLIHARNYAVMTGVNACISSVMKRLRGKEDVQTRASIKEGPADQEGAADFEVPVAVENKPEADLLLFSNSLLFMVAAFGSGVMFSLVSGMGSTNHVANVITTGVFFALFQGGLFKVTKIFSQPSVKDEMYIETKAMLSSLGLENYEKNFKKGSLTDRTLPMLTDRHVLTLRKLK</sequence>